<dbReference type="KEGG" id="dee:HQN60_15730"/>
<dbReference type="RefSeq" id="WP_173534762.1">
    <property type="nucleotide sequence ID" value="NZ_CP054144.1"/>
</dbReference>
<proteinExistence type="predicted"/>
<keyword evidence="2" id="KW-1185">Reference proteome</keyword>
<accession>A0A6M8SU97</accession>
<evidence type="ECO:0000313" key="1">
    <source>
        <dbReference type="EMBL" id="QKJ68261.1"/>
    </source>
</evidence>
<organism evidence="1 2">
    <name type="scientific">Deefgea piscis</name>
    <dbReference type="NCBI Taxonomy" id="2739061"/>
    <lineage>
        <taxon>Bacteria</taxon>
        <taxon>Pseudomonadati</taxon>
        <taxon>Pseudomonadota</taxon>
        <taxon>Betaproteobacteria</taxon>
        <taxon>Neisseriales</taxon>
        <taxon>Chitinibacteraceae</taxon>
        <taxon>Deefgea</taxon>
    </lineage>
</organism>
<dbReference type="AlphaFoldDB" id="A0A6M8SU97"/>
<sequence>MRISLFITSISATALLGCTTTPMQDGSTKVTISPAQLIKLPQAAADQPIQRNNPNFYSNGTALVLAEHRQALNATPRGFLALGNACGYAILHATMSGQELRADEVDECARHYQSLASNTKQQEIQSSPELAKLSWGGADREQIKTAFSHFANTVIRDLKGKNQFFVRTKVGIRWFDQQAKAYVVDIAYGAHSVSRGNNIVLKYLPDPFLLSGTADDYRNVEAVKNRYGYFICNLYMTGSAKTKKSGSNIDRLLVMDIDRFDCLDDSGKIKLTGSK</sequence>
<geneLocation type="plasmid" evidence="1 2">
    <name>unnamed1</name>
</geneLocation>
<evidence type="ECO:0000313" key="2">
    <source>
        <dbReference type="Proteomes" id="UP000504844"/>
    </source>
</evidence>
<keyword evidence="1" id="KW-0614">Plasmid</keyword>
<protein>
    <submittedName>
        <fullName evidence="1">Uncharacterized protein</fullName>
    </submittedName>
</protein>
<name>A0A6M8SU97_9NEIS</name>
<reference evidence="1 2" key="1">
    <citation type="submission" date="2020-05" db="EMBL/GenBank/DDBJ databases">
        <title>Complete genome sequence of Deefgea sp. D17.</title>
        <authorList>
            <person name="Bae J.-W."/>
            <person name="Han J.E."/>
        </authorList>
    </citation>
    <scope>NUCLEOTIDE SEQUENCE [LARGE SCALE GENOMIC DNA]</scope>
    <source>
        <strain evidence="1 2">D17</strain>
        <plasmid evidence="1 2">unnamed1</plasmid>
    </source>
</reference>
<dbReference type="EMBL" id="CP054144">
    <property type="protein sequence ID" value="QKJ68261.1"/>
    <property type="molecule type" value="Genomic_DNA"/>
</dbReference>
<gene>
    <name evidence="1" type="ORF">HQN60_15730</name>
</gene>
<dbReference type="PROSITE" id="PS51257">
    <property type="entry name" value="PROKAR_LIPOPROTEIN"/>
    <property type="match status" value="1"/>
</dbReference>
<dbReference type="Proteomes" id="UP000504844">
    <property type="component" value="Plasmid unnamed1"/>
</dbReference>